<evidence type="ECO:0000313" key="1">
    <source>
        <dbReference type="EMBL" id="OQP56037.1"/>
    </source>
</evidence>
<protein>
    <submittedName>
        <fullName evidence="1">Uncharacterized protein</fullName>
    </submittedName>
</protein>
<name>A0A1V9FCN3_9BACT</name>
<dbReference type="AlphaFoldDB" id="A0A1V9FCN3"/>
<dbReference type="Proteomes" id="UP000192610">
    <property type="component" value="Unassembled WGS sequence"/>
</dbReference>
<comment type="caution">
    <text evidence="1">The sequence shown here is derived from an EMBL/GenBank/DDBJ whole genome shotgun (WGS) entry which is preliminary data.</text>
</comment>
<dbReference type="STRING" id="354355.SAMN05660816_04900"/>
<dbReference type="OrthoDB" id="1030692at2"/>
<accession>A0A1V9FCN3</accession>
<proteinExistence type="predicted"/>
<organism evidence="1 2">
    <name type="scientific">Niastella yeongjuensis</name>
    <dbReference type="NCBI Taxonomy" id="354355"/>
    <lineage>
        <taxon>Bacteria</taxon>
        <taxon>Pseudomonadati</taxon>
        <taxon>Bacteroidota</taxon>
        <taxon>Chitinophagia</taxon>
        <taxon>Chitinophagales</taxon>
        <taxon>Chitinophagaceae</taxon>
        <taxon>Niastella</taxon>
    </lineage>
</organism>
<sequence length="165" mass="19286">MSLNFFRTDCQFPPITSERFGLCDKNDGTKAYPDTVNEPEWIATVGNPEHHTVTFTAIDNCVMKNTEYRERGRCDVMLTTTVHLYLVELKDQMAAWRPHAVSQLVSTIDFLLENHPHEIRQFKKKKAFAANRRHPRFAFIENEDNLKLFRRTGFRIDSQAEIILI</sequence>
<keyword evidence="2" id="KW-1185">Reference proteome</keyword>
<dbReference type="EMBL" id="LVXG01000002">
    <property type="protein sequence ID" value="OQP56037.1"/>
    <property type="molecule type" value="Genomic_DNA"/>
</dbReference>
<reference evidence="2" key="1">
    <citation type="submission" date="2016-04" db="EMBL/GenBank/DDBJ databases">
        <authorList>
            <person name="Chen L."/>
            <person name="Zhuang W."/>
            <person name="Wang G."/>
        </authorList>
    </citation>
    <scope>NUCLEOTIDE SEQUENCE [LARGE SCALE GENOMIC DNA]</scope>
    <source>
        <strain evidence="2">17621</strain>
    </source>
</reference>
<dbReference type="RefSeq" id="WP_081197246.1">
    <property type="nucleotide sequence ID" value="NZ_FOCZ01000010.1"/>
</dbReference>
<gene>
    <name evidence="1" type="ORF">A4H97_20875</name>
</gene>
<evidence type="ECO:0000313" key="2">
    <source>
        <dbReference type="Proteomes" id="UP000192610"/>
    </source>
</evidence>